<reference evidence="11 12" key="1">
    <citation type="submission" date="2016-04" db="EMBL/GenBank/DDBJ databases">
        <title>Genome analysis of Thermosulfurimonas dismutans, the first thermophilic sulfur-disproportionating bacterium of the phylum Thermodesulfobacteria.</title>
        <authorList>
            <person name="Mardanov A.V."/>
            <person name="Beletsky A.V."/>
            <person name="Kadnikov V.V."/>
            <person name="Slobodkin A.I."/>
            <person name="Ravin N.V."/>
        </authorList>
    </citation>
    <scope>NUCLEOTIDE SEQUENCE [LARGE SCALE GENOMIC DNA]</scope>
    <source>
        <strain evidence="11 12">S95</strain>
    </source>
</reference>
<dbReference type="Gene3D" id="3.20.20.70">
    <property type="entry name" value="Aldolase class I"/>
    <property type="match status" value="1"/>
</dbReference>
<evidence type="ECO:0000256" key="7">
    <source>
        <dbReference type="PIRNR" id="PIRNR006621"/>
    </source>
</evidence>
<dbReference type="GO" id="GO:0050660">
    <property type="term" value="F:flavin adenine dinucleotide binding"/>
    <property type="evidence" value="ECO:0007669"/>
    <property type="project" value="InterPro"/>
</dbReference>
<dbReference type="PIRSF" id="PIRSF006621">
    <property type="entry name" value="Dus"/>
    <property type="match status" value="1"/>
</dbReference>
<feature type="binding site" evidence="9">
    <location>
        <begin position="219"/>
        <end position="220"/>
    </location>
    <ligand>
        <name>FMN</name>
        <dbReference type="ChEBI" id="CHEBI:58210"/>
    </ligand>
</feature>
<keyword evidence="12" id="KW-1185">Reference proteome</keyword>
<keyword evidence="5" id="KW-0521">NADP</keyword>
<dbReference type="PROSITE" id="PS01136">
    <property type="entry name" value="UPF0034"/>
    <property type="match status" value="1"/>
</dbReference>
<dbReference type="GO" id="GO:0017150">
    <property type="term" value="F:tRNA dihydrouridine synthase activity"/>
    <property type="evidence" value="ECO:0007669"/>
    <property type="project" value="InterPro"/>
</dbReference>
<accession>A0A179D1Q4</accession>
<comment type="function">
    <text evidence="7">Catalyzes the synthesis of 5,6-dihydrouridine (D), a modified base found in the D-loop of most tRNAs, via the reduction of the C5-C6 double bond in target uridines.</text>
</comment>
<name>A0A179D1Q4_9BACT</name>
<comment type="caution">
    <text evidence="11">The sequence shown here is derived from an EMBL/GenBank/DDBJ whole genome shotgun (WGS) entry which is preliminary data.</text>
</comment>
<evidence type="ECO:0000256" key="9">
    <source>
        <dbReference type="PIRSR" id="PIRSR006621-2"/>
    </source>
</evidence>
<keyword evidence="6 7" id="KW-0560">Oxidoreductase</keyword>
<dbReference type="InterPro" id="IPR001269">
    <property type="entry name" value="DUS_fam"/>
</dbReference>
<dbReference type="InterPro" id="IPR018517">
    <property type="entry name" value="tRNA_hU_synthase_CS"/>
</dbReference>
<dbReference type="STRING" id="999894.TDIS_1898"/>
<dbReference type="EC" id="1.3.1.-" evidence="7"/>
<keyword evidence="9" id="KW-0547">Nucleotide-binding</keyword>
<feature type="binding site" evidence="9">
    <location>
        <position position="61"/>
    </location>
    <ligand>
        <name>FMN</name>
        <dbReference type="ChEBI" id="CHEBI:58210"/>
    </ligand>
</feature>
<keyword evidence="3 7" id="KW-0288">FMN</keyword>
<dbReference type="RefSeq" id="WP_068671639.1">
    <property type="nucleotide sequence ID" value="NZ_LWLG01000018.1"/>
</dbReference>
<dbReference type="SUPFAM" id="SSF51395">
    <property type="entry name" value="FMN-linked oxidoreductases"/>
    <property type="match status" value="1"/>
</dbReference>
<dbReference type="AlphaFoldDB" id="A0A179D1Q4"/>
<dbReference type="Proteomes" id="UP000078390">
    <property type="component" value="Unassembled WGS sequence"/>
</dbReference>
<dbReference type="CDD" id="cd02801">
    <property type="entry name" value="DUS_like_FMN"/>
    <property type="match status" value="1"/>
</dbReference>
<evidence type="ECO:0000313" key="12">
    <source>
        <dbReference type="Proteomes" id="UP000078390"/>
    </source>
</evidence>
<evidence type="ECO:0000256" key="2">
    <source>
        <dbReference type="ARBA" id="ARBA00022630"/>
    </source>
</evidence>
<keyword evidence="2 7" id="KW-0285">Flavoprotein</keyword>
<evidence type="ECO:0000256" key="5">
    <source>
        <dbReference type="ARBA" id="ARBA00022857"/>
    </source>
</evidence>
<organism evidence="11 12">
    <name type="scientific">Thermosulfurimonas dismutans</name>
    <dbReference type="NCBI Taxonomy" id="999894"/>
    <lineage>
        <taxon>Bacteria</taxon>
        <taxon>Pseudomonadati</taxon>
        <taxon>Thermodesulfobacteriota</taxon>
        <taxon>Thermodesulfobacteria</taxon>
        <taxon>Thermodesulfobacteriales</taxon>
        <taxon>Thermodesulfobacteriaceae</taxon>
        <taxon>Thermosulfurimonas</taxon>
    </lineage>
</organism>
<feature type="binding site" evidence="9">
    <location>
        <position position="134"/>
    </location>
    <ligand>
        <name>FMN</name>
        <dbReference type="ChEBI" id="CHEBI:58210"/>
    </ligand>
</feature>
<evidence type="ECO:0000256" key="4">
    <source>
        <dbReference type="ARBA" id="ARBA00022694"/>
    </source>
</evidence>
<evidence type="ECO:0000256" key="8">
    <source>
        <dbReference type="PIRSR" id="PIRSR006621-1"/>
    </source>
</evidence>
<gene>
    <name evidence="11" type="ORF">TDIS_1898</name>
</gene>
<evidence type="ECO:0000313" key="11">
    <source>
        <dbReference type="EMBL" id="OAQ19987.1"/>
    </source>
</evidence>
<sequence>MGEVILAPLAGFTHSPFRRLARRLGADRTWTELISADMILKKGLGEPLLFFTAEERPITIQLFGNDPEKIYQAGLIVARTLKPDGLDLNLGCSVKKVASRGAGAGLLKDLSRMEACAEALVAAGKAYGIPVSAKFRLGWGRDRLEEITERLVRAGVSTLVLHPRLAVEGFSGQARWERIRDLARLVGENIFVIGNGDIGNWRDIERMFCETGVRAVMVGRAALKNPWIFQEYRARKALAIGLIERVNFALELLTLMFEVFRKETACKKIKALLAQLFKGLPNRKRFLPPLLTAPDCHTLIKRLEKLKEAAE</sequence>
<dbReference type="OrthoDB" id="9764501at2"/>
<comment type="similarity">
    <text evidence="7">Belongs to the dus family.</text>
</comment>
<keyword evidence="4 7" id="KW-0819">tRNA processing</keyword>
<feature type="domain" description="DUS-like FMN-binding" evidence="10">
    <location>
        <begin position="5"/>
        <end position="285"/>
    </location>
</feature>
<evidence type="ECO:0000256" key="3">
    <source>
        <dbReference type="ARBA" id="ARBA00022643"/>
    </source>
</evidence>
<protein>
    <recommendedName>
        <fullName evidence="7">tRNA-dihydrouridine synthase</fullName>
        <ecNumber evidence="7">1.3.1.-</ecNumber>
    </recommendedName>
</protein>
<evidence type="ECO:0000256" key="6">
    <source>
        <dbReference type="ARBA" id="ARBA00023002"/>
    </source>
</evidence>
<proteinExistence type="inferred from homology"/>
<dbReference type="InterPro" id="IPR013785">
    <property type="entry name" value="Aldolase_TIM"/>
</dbReference>
<evidence type="ECO:0000256" key="1">
    <source>
        <dbReference type="ARBA" id="ARBA00001917"/>
    </source>
</evidence>
<dbReference type="GO" id="GO:0003723">
    <property type="term" value="F:RNA binding"/>
    <property type="evidence" value="ECO:0007669"/>
    <property type="project" value="TreeGrafter"/>
</dbReference>
<dbReference type="Pfam" id="PF01207">
    <property type="entry name" value="Dus"/>
    <property type="match status" value="1"/>
</dbReference>
<comment type="cofactor">
    <cofactor evidence="1 7 9">
        <name>FMN</name>
        <dbReference type="ChEBI" id="CHEBI:58210"/>
    </cofactor>
</comment>
<dbReference type="EMBL" id="LWLG01000018">
    <property type="protein sequence ID" value="OAQ19987.1"/>
    <property type="molecule type" value="Genomic_DNA"/>
</dbReference>
<dbReference type="InterPro" id="IPR035587">
    <property type="entry name" value="DUS-like_FMN-bd"/>
</dbReference>
<feature type="binding site" evidence="9">
    <location>
        <position position="162"/>
    </location>
    <ligand>
        <name>FMN</name>
        <dbReference type="ChEBI" id="CHEBI:58210"/>
    </ligand>
</feature>
<dbReference type="PANTHER" id="PTHR45846">
    <property type="entry name" value="TRNA-DIHYDROURIDINE(47) SYNTHASE [NAD(P)(+)]-LIKE"/>
    <property type="match status" value="1"/>
</dbReference>
<dbReference type="PANTHER" id="PTHR45846:SF1">
    <property type="entry name" value="TRNA-DIHYDROURIDINE(47) SYNTHASE [NAD(P)(+)]-LIKE"/>
    <property type="match status" value="1"/>
</dbReference>
<evidence type="ECO:0000259" key="10">
    <source>
        <dbReference type="Pfam" id="PF01207"/>
    </source>
</evidence>
<feature type="active site" description="Proton donor" evidence="8">
    <location>
        <position position="92"/>
    </location>
</feature>